<evidence type="ECO:0000256" key="1">
    <source>
        <dbReference type="SAM" id="MobiDB-lite"/>
    </source>
</evidence>
<dbReference type="AlphaFoldDB" id="A0A819CG26"/>
<protein>
    <submittedName>
        <fullName evidence="2">Uncharacterized protein</fullName>
    </submittedName>
</protein>
<accession>A0A819CG26</accession>
<dbReference type="EMBL" id="CAJOBB010001168">
    <property type="protein sequence ID" value="CAF3819288.1"/>
    <property type="molecule type" value="Genomic_DNA"/>
</dbReference>
<proteinExistence type="predicted"/>
<feature type="compositionally biased region" description="Basic and acidic residues" evidence="1">
    <location>
        <begin position="142"/>
        <end position="152"/>
    </location>
</feature>
<dbReference type="Proteomes" id="UP000663868">
    <property type="component" value="Unassembled WGS sequence"/>
</dbReference>
<feature type="compositionally biased region" description="Polar residues" evidence="1">
    <location>
        <begin position="91"/>
        <end position="100"/>
    </location>
</feature>
<evidence type="ECO:0000313" key="2">
    <source>
        <dbReference type="EMBL" id="CAF3819288.1"/>
    </source>
</evidence>
<gene>
    <name evidence="2" type="ORF">KXQ929_LOCUS18128</name>
</gene>
<evidence type="ECO:0000313" key="3">
    <source>
        <dbReference type="Proteomes" id="UP000663868"/>
    </source>
</evidence>
<comment type="caution">
    <text evidence="2">The sequence shown here is derived from an EMBL/GenBank/DDBJ whole genome shotgun (WGS) entry which is preliminary data.</text>
</comment>
<name>A0A819CG26_9BILA</name>
<reference evidence="2" key="1">
    <citation type="submission" date="2021-02" db="EMBL/GenBank/DDBJ databases">
        <authorList>
            <person name="Nowell W R."/>
        </authorList>
    </citation>
    <scope>NUCLEOTIDE SEQUENCE</scope>
</reference>
<sequence length="318" mass="36894">MHSINNNSQRKHIPRKIYTPTQKSSATIAKYYLLFFNETETYQIVAKSSIKCVDDHGIATITIDKKQIKGKTILTDSFDECEKEMSRRTRLSQQDNNNDFDSQKDDADVENDVVTVDTQHQISTQSQFAHDSLARLNYESASEDREKENEKYNEDDELSDQYVKSITKKNTIKRKPTTDHVDKKRKKIVKEGASILNAIENKFLGLENKLLSIDSKNDQQMTHLAKKNDHLTASSIYMYEDTNLLRTVASSFGDFARKTMRLVFSQHELTPQILPPQRHYLARTSLNEKQFQLVNERRRGLKRIGRDHIQNETMENSS</sequence>
<organism evidence="2 3">
    <name type="scientific">Adineta steineri</name>
    <dbReference type="NCBI Taxonomy" id="433720"/>
    <lineage>
        <taxon>Eukaryota</taxon>
        <taxon>Metazoa</taxon>
        <taxon>Spiralia</taxon>
        <taxon>Gnathifera</taxon>
        <taxon>Rotifera</taxon>
        <taxon>Eurotatoria</taxon>
        <taxon>Bdelloidea</taxon>
        <taxon>Adinetida</taxon>
        <taxon>Adinetidae</taxon>
        <taxon>Adineta</taxon>
    </lineage>
</organism>
<feature type="region of interest" description="Disordered" evidence="1">
    <location>
        <begin position="85"/>
        <end position="108"/>
    </location>
</feature>
<feature type="region of interest" description="Disordered" evidence="1">
    <location>
        <begin position="139"/>
        <end position="160"/>
    </location>
</feature>